<keyword evidence="2" id="KW-1185">Reference proteome</keyword>
<dbReference type="Proteomes" id="UP001347796">
    <property type="component" value="Unassembled WGS sequence"/>
</dbReference>
<evidence type="ECO:0000313" key="2">
    <source>
        <dbReference type="Proteomes" id="UP001347796"/>
    </source>
</evidence>
<dbReference type="AlphaFoldDB" id="A0AAN8K6X2"/>
<reference evidence="1 2" key="1">
    <citation type="submission" date="2024-01" db="EMBL/GenBank/DDBJ databases">
        <title>The genome of the rayed Mediterranean limpet Patella caerulea (Linnaeus, 1758).</title>
        <authorList>
            <person name="Anh-Thu Weber A."/>
            <person name="Halstead-Nussloch G."/>
        </authorList>
    </citation>
    <scope>NUCLEOTIDE SEQUENCE [LARGE SCALE GENOMIC DNA]</scope>
    <source>
        <strain evidence="1">AATW-2023a</strain>
        <tissue evidence="1">Whole specimen</tissue>
    </source>
</reference>
<comment type="caution">
    <text evidence="1">The sequence shown here is derived from an EMBL/GenBank/DDBJ whole genome shotgun (WGS) entry which is preliminary data.</text>
</comment>
<name>A0AAN8K6X2_PATCE</name>
<organism evidence="1 2">
    <name type="scientific">Patella caerulea</name>
    <name type="common">Rayed Mediterranean limpet</name>
    <dbReference type="NCBI Taxonomy" id="87958"/>
    <lineage>
        <taxon>Eukaryota</taxon>
        <taxon>Metazoa</taxon>
        <taxon>Spiralia</taxon>
        <taxon>Lophotrochozoa</taxon>
        <taxon>Mollusca</taxon>
        <taxon>Gastropoda</taxon>
        <taxon>Patellogastropoda</taxon>
        <taxon>Patelloidea</taxon>
        <taxon>Patellidae</taxon>
        <taxon>Patella</taxon>
    </lineage>
</organism>
<sequence length="138" mass="15450">MMLTLVDNVAECETHLPLVYLTPVNIQLDTIHSGSYLDTSFGTGLNIKNTNNDSSDNEQTIAKELFIAEDPVDTCYTNDEYIASIEKLNCDMLLLADKIKSLDSEFQSIKTLLKNVSSQESFKPLVTEDHNLGPIHKR</sequence>
<gene>
    <name evidence="1" type="ORF">SNE40_002972</name>
</gene>
<evidence type="ECO:0000313" key="1">
    <source>
        <dbReference type="EMBL" id="KAK6191236.1"/>
    </source>
</evidence>
<accession>A0AAN8K6X2</accession>
<proteinExistence type="predicted"/>
<protein>
    <submittedName>
        <fullName evidence="1">Uncharacterized protein</fullName>
    </submittedName>
</protein>
<dbReference type="EMBL" id="JAZGQO010000002">
    <property type="protein sequence ID" value="KAK6191236.1"/>
    <property type="molecule type" value="Genomic_DNA"/>
</dbReference>